<feature type="compositionally biased region" description="Low complexity" evidence="1">
    <location>
        <begin position="16"/>
        <end position="35"/>
    </location>
</feature>
<reference evidence="3" key="1">
    <citation type="submission" date="2023-06" db="EMBL/GenBank/DDBJ databases">
        <authorList>
            <person name="Jiang Y."/>
            <person name="Liu Q."/>
        </authorList>
    </citation>
    <scope>NUCLEOTIDE SEQUENCE</scope>
    <source>
        <strain evidence="3">CGMCC 1.12089</strain>
    </source>
</reference>
<evidence type="ECO:0000256" key="1">
    <source>
        <dbReference type="SAM" id="MobiDB-lite"/>
    </source>
</evidence>
<feature type="domain" description="Galactose oxidase-like Early set" evidence="2">
    <location>
        <begin position="495"/>
        <end position="588"/>
    </location>
</feature>
<evidence type="ECO:0000313" key="3">
    <source>
        <dbReference type="EMBL" id="MDM0044017.1"/>
    </source>
</evidence>
<dbReference type="InterPro" id="IPR037293">
    <property type="entry name" value="Gal_Oxidase_central_sf"/>
</dbReference>
<dbReference type="Gene3D" id="2.130.10.80">
    <property type="entry name" value="Galactose oxidase/kelch, beta-propeller"/>
    <property type="match status" value="1"/>
</dbReference>
<feature type="compositionally biased region" description="Polar residues" evidence="1">
    <location>
        <begin position="42"/>
        <end position="55"/>
    </location>
</feature>
<keyword evidence="4" id="KW-1185">Reference proteome</keyword>
<gene>
    <name evidence="3" type="ORF">QTH91_05950</name>
</gene>
<proteinExistence type="predicted"/>
<dbReference type="CDD" id="cd02851">
    <property type="entry name" value="E_set_GO_C"/>
    <property type="match status" value="1"/>
</dbReference>
<dbReference type="EMBL" id="JASZYV010000001">
    <property type="protein sequence ID" value="MDM0044017.1"/>
    <property type="molecule type" value="Genomic_DNA"/>
</dbReference>
<dbReference type="InterPro" id="IPR014756">
    <property type="entry name" value="Ig_E-set"/>
</dbReference>
<evidence type="ECO:0000259" key="2">
    <source>
        <dbReference type="Pfam" id="PF09118"/>
    </source>
</evidence>
<accession>A0ABT7N7V6</accession>
<dbReference type="InterPro" id="IPR013783">
    <property type="entry name" value="Ig-like_fold"/>
</dbReference>
<dbReference type="RefSeq" id="WP_286659084.1">
    <property type="nucleotide sequence ID" value="NZ_JASZYV010000001.1"/>
</dbReference>
<organism evidence="3 4">
    <name type="scientific">Variovorax dokdonensis</name>
    <dbReference type="NCBI Taxonomy" id="344883"/>
    <lineage>
        <taxon>Bacteria</taxon>
        <taxon>Pseudomonadati</taxon>
        <taxon>Pseudomonadota</taxon>
        <taxon>Betaproteobacteria</taxon>
        <taxon>Burkholderiales</taxon>
        <taxon>Comamonadaceae</taxon>
        <taxon>Variovorax</taxon>
    </lineage>
</organism>
<dbReference type="SUPFAM" id="SSF81296">
    <property type="entry name" value="E set domains"/>
    <property type="match status" value="1"/>
</dbReference>
<dbReference type="Proteomes" id="UP001174908">
    <property type="component" value="Unassembled WGS sequence"/>
</dbReference>
<protein>
    <submittedName>
        <fullName evidence="3">DUF1929 domain-containing protein</fullName>
    </submittedName>
</protein>
<feature type="region of interest" description="Disordered" evidence="1">
    <location>
        <begin position="1"/>
        <end position="94"/>
    </location>
</feature>
<evidence type="ECO:0000313" key="4">
    <source>
        <dbReference type="Proteomes" id="UP001174908"/>
    </source>
</evidence>
<dbReference type="PANTHER" id="PTHR32208:SF21">
    <property type="entry name" value="LOW QUALITY PROTEIN: ALDEHYDE OXIDASE GLOX-LIKE"/>
    <property type="match status" value="1"/>
</dbReference>
<dbReference type="Gene3D" id="2.60.40.10">
    <property type="entry name" value="Immunoglobulins"/>
    <property type="match status" value="1"/>
</dbReference>
<dbReference type="InterPro" id="IPR015202">
    <property type="entry name" value="GO-like_E_set"/>
</dbReference>
<dbReference type="PANTHER" id="PTHR32208">
    <property type="entry name" value="SECRETED PROTEIN-RELATED"/>
    <property type="match status" value="1"/>
</dbReference>
<dbReference type="Pfam" id="PF09118">
    <property type="entry name" value="GO-like_E_set"/>
    <property type="match status" value="1"/>
</dbReference>
<dbReference type="SUPFAM" id="SSF50965">
    <property type="entry name" value="Galactose oxidase, central domain"/>
    <property type="match status" value="1"/>
</dbReference>
<sequence>MTSLLAACGGGSDNRGPAASSNPSGSGTSAGSVSSGNGGSEATLQKEQGGSSRTESAIAGSEGVASSIESPSAESDDVTTRKEPVGRSPEGDMLDNVSNWLAEHLWAAPIEPAVQSSRGPSLRMAVVPSYGPQAATQGAWTTPRSWPLIAIHASLMPDGRVATYGTNANGQQTGRFIYDLWDSDAADLDVGHMTLPNTTSTDLFCNAQTLIPGAGELFLAGGDNFVNGHTTNSGNNNSVILSSSAKTLRPGNNLNRPRWYGTVTTMADSRIFINGGSGGTDRPEVREKNGTFTFLNGADTTPFDYFYPRNFLTSDNRIFGFDVVGRSYTIDPRDGGYVQRQTNLVSDFVSSASGAAMYTPGEVLQVGAQTNRVMKISINKPTPTFVEVPRTSTNRVWGTATVLPDGRVLMTGGSSQDNKLVNVNNSAELWNPSTGQWTRGAVGTHARLYHSIALLLPDATVLVAGGGAPGPLTNTNAERYMPSYLFDSTGRAAPRPQIISATETVAPGQMLTMGVAGGNMSQVVLIRAGSVTHSVSFDQRRIVLAHQQTGSTITAHVPTNGAIVPPGYYLLFVLDANRVPSMAKIIQVNEGNPQNIGADWTGTIGGTGGSPFTLECSADEALVGIHGSSGAVVDRVGPQCVRVDAAGRWMGEPVNRGAAGGIGGGAFARTCARNYGVTGMSGRSSNLVYNLQMSCSPLVTIQQTSGIPTPLASVGGGGGVQRALRSCGLGGVGRGLYGRSGGMVDAVGLLCRSEDRANAFPFFATSNTITHGAAGGEPGPAFSLSCQSDEVLAGVSGAAGWVLDRLSPLCVKVDAEGKWTSDPMARGAAGSLNGNMVARLCPSGQAVSGFVSRSGWLVDRLAPTCQPLVSAGRVSGATTVLAGFGGNGGGENPGVVCDSGRPAHGVIGRANGAVSSIGLTCRGD</sequence>
<comment type="caution">
    <text evidence="3">The sequence shown here is derived from an EMBL/GenBank/DDBJ whole genome shotgun (WGS) entry which is preliminary data.</text>
</comment>
<dbReference type="InterPro" id="IPR011043">
    <property type="entry name" value="Gal_Oxase/kelch_b-propeller"/>
</dbReference>
<name>A0ABT7N7V6_9BURK</name>